<dbReference type="Gene3D" id="2.30.30.140">
    <property type="match status" value="1"/>
</dbReference>
<dbReference type="Pfam" id="PF00855">
    <property type="entry name" value="PWWP"/>
    <property type="match status" value="1"/>
</dbReference>
<reference evidence="4" key="1">
    <citation type="submission" date="2016-05" db="EMBL/GenBank/DDBJ databases">
        <title>Comparative genomics of biotechnologically important yeasts.</title>
        <authorList>
            <consortium name="DOE Joint Genome Institute"/>
            <person name="Riley R."/>
            <person name="Haridas S."/>
            <person name="Wolfe K.H."/>
            <person name="Lopes M.R."/>
            <person name="Hittinger C.T."/>
            <person name="Goker M."/>
            <person name="Salamov A."/>
            <person name="Wisecaver J."/>
            <person name="Long T.M."/>
            <person name="Aerts A.L."/>
            <person name="Barry K."/>
            <person name="Choi C."/>
            <person name="Clum A."/>
            <person name="Coughlan A.Y."/>
            <person name="Deshpande S."/>
            <person name="Douglass A.P."/>
            <person name="Hanson S.J."/>
            <person name="Klenk H.-P."/>
            <person name="Labutti K."/>
            <person name="Lapidus A."/>
            <person name="Lindquist E."/>
            <person name="Lipzen A."/>
            <person name="Meier-Kolthoff J.P."/>
            <person name="Ohm R.A."/>
            <person name="Otillar R.P."/>
            <person name="Pangilinan J."/>
            <person name="Peng Y."/>
            <person name="Rokas A."/>
            <person name="Rosa C.A."/>
            <person name="Scheuner C."/>
            <person name="Sibirny A.A."/>
            <person name="Slot J.C."/>
            <person name="Stielow J.B."/>
            <person name="Sun H."/>
            <person name="Kurtzman C.P."/>
            <person name="Blackwell M."/>
            <person name="Grigoriev I.V."/>
            <person name="Jeffries T.W."/>
        </authorList>
    </citation>
    <scope>NUCLEOTIDE SEQUENCE [LARGE SCALE GENOMIC DNA]</scope>
    <source>
        <strain evidence="4">DSM 1968</strain>
    </source>
</reference>
<dbReference type="EMBL" id="KV454485">
    <property type="protein sequence ID" value="ODV59503.1"/>
    <property type="molecule type" value="Genomic_DNA"/>
</dbReference>
<dbReference type="SUPFAM" id="SSF63748">
    <property type="entry name" value="Tudor/PWWP/MBT"/>
    <property type="match status" value="1"/>
</dbReference>
<dbReference type="InterPro" id="IPR000313">
    <property type="entry name" value="PWWP_dom"/>
</dbReference>
<feature type="region of interest" description="Disordered" evidence="1">
    <location>
        <begin position="1"/>
        <end position="30"/>
    </location>
</feature>
<feature type="compositionally biased region" description="Basic and acidic residues" evidence="1">
    <location>
        <begin position="8"/>
        <end position="17"/>
    </location>
</feature>
<gene>
    <name evidence="3" type="ORF">ASCRUDRAFT_81841</name>
</gene>
<evidence type="ECO:0000313" key="3">
    <source>
        <dbReference type="EMBL" id="ODV59503.1"/>
    </source>
</evidence>
<accession>A0A1D2VDD6</accession>
<dbReference type="SMART" id="SM00293">
    <property type="entry name" value="PWWP"/>
    <property type="match status" value="1"/>
</dbReference>
<name>A0A1D2VDD6_9ASCO</name>
<feature type="compositionally biased region" description="Polar residues" evidence="1">
    <location>
        <begin position="19"/>
        <end position="29"/>
    </location>
</feature>
<feature type="domain" description="PWWP" evidence="2">
    <location>
        <begin position="32"/>
        <end position="138"/>
    </location>
</feature>
<protein>
    <recommendedName>
        <fullName evidence="2">PWWP domain-containing protein</fullName>
    </recommendedName>
</protein>
<dbReference type="Proteomes" id="UP000095038">
    <property type="component" value="Unassembled WGS sequence"/>
</dbReference>
<dbReference type="AlphaFoldDB" id="A0A1D2VDD6"/>
<dbReference type="RefSeq" id="XP_020045810.1">
    <property type="nucleotide sequence ID" value="XM_020194667.1"/>
</dbReference>
<evidence type="ECO:0000256" key="1">
    <source>
        <dbReference type="SAM" id="MobiDB-lite"/>
    </source>
</evidence>
<evidence type="ECO:0000313" key="4">
    <source>
        <dbReference type="Proteomes" id="UP000095038"/>
    </source>
</evidence>
<evidence type="ECO:0000259" key="2">
    <source>
        <dbReference type="PROSITE" id="PS50812"/>
    </source>
</evidence>
<dbReference type="OrthoDB" id="62853at2759"/>
<dbReference type="GeneID" id="30968303"/>
<dbReference type="PROSITE" id="PS50812">
    <property type="entry name" value="PWWP"/>
    <property type="match status" value="1"/>
</dbReference>
<feature type="region of interest" description="Disordered" evidence="1">
    <location>
        <begin position="231"/>
        <end position="251"/>
    </location>
</feature>
<keyword evidence="4" id="KW-1185">Reference proteome</keyword>
<dbReference type="STRING" id="1344418.A0A1D2VDD6"/>
<sequence length="520" mass="59569">MSTQNIVKTDKSAHDRTLSPPQVNTQSPPLTDGSIVLAKVKGFPPWPGMIIPQTSAPINVLLNRPKNGLSSSRHRKKTKIILRKSKVKSRQGVSKLISSEESSLVSEKDLMQVYLVKFFIGNDYMWANQLDLLKLSSEIIEKFLNEIPVKKSQRLLHEAYKVAKNPPTLAEFLGSEVQEDNEGTADDASDSLKNSENKKIYSLTEEKIDLNSNSTKRNDFSKISLKRKTQTSTSLKINSKKQRKLTSSTSNTLETSSIKTSKVKSPCSEKWYTIKNIDDASDNTLRVKDCDKGCWENKFGYKYKFGIDFNDYSQEAFKPEILKFNSFPPANELSKSIQANLKTLEEIRLFFQDVLLSYHCNRHIELDSKVNFDRNFNENDLKTSKSSKNTDEKVSYSGILLSKEDEKSLSNEDSKKIIFFNQNENLRTEDLSLKEAFDVVANHDPLELNHKLSILENYSRNKIPEFLIFKSNIHRVFIEYLKIERQTNVKTTNPHISKRIKNLLNLWISSNGNSIENILY</sequence>
<proteinExistence type="predicted"/>
<organism evidence="3 4">
    <name type="scientific">Ascoidea rubescens DSM 1968</name>
    <dbReference type="NCBI Taxonomy" id="1344418"/>
    <lineage>
        <taxon>Eukaryota</taxon>
        <taxon>Fungi</taxon>
        <taxon>Dikarya</taxon>
        <taxon>Ascomycota</taxon>
        <taxon>Saccharomycotina</taxon>
        <taxon>Saccharomycetes</taxon>
        <taxon>Ascoideaceae</taxon>
        <taxon>Ascoidea</taxon>
    </lineage>
</organism>
<dbReference type="InParanoid" id="A0A1D2VDD6"/>